<reference evidence="1 2" key="1">
    <citation type="submission" date="2019-07" db="EMBL/GenBank/DDBJ databases">
        <title>Whole genome shotgun sequence of Halomonas halophila NBRC 102604.</title>
        <authorList>
            <person name="Hosoyama A."/>
            <person name="Uohara A."/>
            <person name="Ohji S."/>
            <person name="Ichikawa N."/>
        </authorList>
    </citation>
    <scope>NUCLEOTIDE SEQUENCE [LARGE SCALE GENOMIC DNA]</scope>
    <source>
        <strain evidence="1 2">NBRC 102604</strain>
    </source>
</reference>
<sequence length="183" mass="20038">MPPRNKVYDLPAEIRDELNERLVSTGFQGYSSLAEWLAERGFNVSRSSVHRYGQDLQEEFEEAMGDVRKTTELAKAMATDQEDESGHLIDATARMVQDQLLRITIAMRKAEQDPAKAAKQLGSVTRALAEIGRVSLGQKKWARELRVEAAQEAADKAEAAGRAQGLSNDGVAALRAAILEGLA</sequence>
<keyword evidence="2" id="KW-1185">Reference proteome</keyword>
<dbReference type="RefSeq" id="WP_146907267.1">
    <property type="nucleotide sequence ID" value="NZ_BJUS01000001.1"/>
</dbReference>
<protein>
    <recommendedName>
        <fullName evidence="3">Terminase</fullName>
    </recommendedName>
</protein>
<accession>A0ABQ0U3L7</accession>
<dbReference type="Pfam" id="PF11985">
    <property type="entry name" value="Phage_Mu_Gp27"/>
    <property type="match status" value="1"/>
</dbReference>
<evidence type="ECO:0008006" key="3">
    <source>
        <dbReference type="Google" id="ProtNLM"/>
    </source>
</evidence>
<gene>
    <name evidence="1" type="ORF">HHA04nite_01280</name>
</gene>
<proteinExistence type="predicted"/>
<comment type="caution">
    <text evidence="1">The sequence shown here is derived from an EMBL/GenBank/DDBJ whole genome shotgun (WGS) entry which is preliminary data.</text>
</comment>
<name>A0ABQ0U3L7_9GAMM</name>
<dbReference type="Proteomes" id="UP000321121">
    <property type="component" value="Unassembled WGS sequence"/>
</dbReference>
<organism evidence="1 2">
    <name type="scientific">Halomonas halophila</name>
    <dbReference type="NCBI Taxonomy" id="29573"/>
    <lineage>
        <taxon>Bacteria</taxon>
        <taxon>Pseudomonadati</taxon>
        <taxon>Pseudomonadota</taxon>
        <taxon>Gammaproteobacteria</taxon>
        <taxon>Oceanospirillales</taxon>
        <taxon>Halomonadaceae</taxon>
        <taxon>Halomonas</taxon>
    </lineage>
</organism>
<evidence type="ECO:0000313" key="2">
    <source>
        <dbReference type="Proteomes" id="UP000321121"/>
    </source>
</evidence>
<dbReference type="InterPro" id="IPR021874">
    <property type="entry name" value="Phage_Mu_Gp27"/>
</dbReference>
<evidence type="ECO:0000313" key="1">
    <source>
        <dbReference type="EMBL" id="GEK71584.1"/>
    </source>
</evidence>
<dbReference type="EMBL" id="BJUS01000001">
    <property type="protein sequence ID" value="GEK71584.1"/>
    <property type="molecule type" value="Genomic_DNA"/>
</dbReference>